<dbReference type="InterPro" id="IPR011989">
    <property type="entry name" value="ARM-like"/>
</dbReference>
<accession>A0A077ZRC8</accession>
<dbReference type="InterPro" id="IPR022771">
    <property type="entry name" value="WAPL_C"/>
</dbReference>
<reference evidence="2" key="2">
    <citation type="submission" date="2014-03" db="EMBL/GenBank/DDBJ databases">
        <title>The whipworm genome and dual-species transcriptomics of an intimate host-pathogen interaction.</title>
        <authorList>
            <person name="Foth B.J."/>
            <person name="Tsai I.J."/>
            <person name="Reid A.J."/>
            <person name="Bancroft A.J."/>
            <person name="Nichol S."/>
            <person name="Tracey A."/>
            <person name="Holroyd N."/>
            <person name="Cotton J.A."/>
            <person name="Stanley E.J."/>
            <person name="Zarowiecki M."/>
            <person name="Liu J.Z."/>
            <person name="Huckvale T."/>
            <person name="Cooper P.J."/>
            <person name="Grencis R.K."/>
            <person name="Berriman M."/>
        </authorList>
    </citation>
    <scope>NUCLEOTIDE SEQUENCE [LARGE SCALE GENOMIC DNA]</scope>
</reference>
<name>A0A077ZRC8_TRITR</name>
<sequence>MKSNGNVIANFTGKQTHQIVRQKDGCEVKTVRKVNCLRSEKPVYTVVPNVRSAEECQRIGEVQEYNDEAVYFLDSITVSNSLNVRYLRYGYIASKFHFHFLICTVNDLMPRRTCKV</sequence>
<dbReference type="AlphaFoldDB" id="A0A077ZRC8"/>
<gene>
    <name evidence="2" type="ORF">TTRE_0000984501</name>
</gene>
<dbReference type="Pfam" id="PF07814">
    <property type="entry name" value="WAPL"/>
    <property type="match status" value="1"/>
</dbReference>
<dbReference type="Gene3D" id="1.25.10.10">
    <property type="entry name" value="Leucine-rich Repeat Variant"/>
    <property type="match status" value="1"/>
</dbReference>
<proteinExistence type="predicted"/>
<dbReference type="Proteomes" id="UP000030665">
    <property type="component" value="Unassembled WGS sequence"/>
</dbReference>
<protein>
    <submittedName>
        <fullName evidence="2">WAPL domain containing protein</fullName>
    </submittedName>
</protein>
<dbReference type="STRING" id="36087.A0A077ZRC8"/>
<evidence type="ECO:0000313" key="2">
    <source>
        <dbReference type="EMBL" id="CDW61385.1"/>
    </source>
</evidence>
<organism evidence="2 3">
    <name type="scientific">Trichuris trichiura</name>
    <name type="common">Whipworm</name>
    <name type="synonym">Trichocephalus trichiurus</name>
    <dbReference type="NCBI Taxonomy" id="36087"/>
    <lineage>
        <taxon>Eukaryota</taxon>
        <taxon>Metazoa</taxon>
        <taxon>Ecdysozoa</taxon>
        <taxon>Nematoda</taxon>
        <taxon>Enoplea</taxon>
        <taxon>Dorylaimia</taxon>
        <taxon>Trichinellida</taxon>
        <taxon>Trichuridae</taxon>
        <taxon>Trichuris</taxon>
    </lineage>
</organism>
<reference evidence="2" key="1">
    <citation type="submission" date="2014-01" db="EMBL/GenBank/DDBJ databases">
        <authorList>
            <person name="Aslett M."/>
        </authorList>
    </citation>
    <scope>NUCLEOTIDE SEQUENCE</scope>
</reference>
<evidence type="ECO:0000259" key="1">
    <source>
        <dbReference type="Pfam" id="PF07814"/>
    </source>
</evidence>
<dbReference type="OrthoDB" id="78088at2759"/>
<keyword evidence="3" id="KW-1185">Reference proteome</keyword>
<feature type="domain" description="Wings apart-like protein C-terminal" evidence="1">
    <location>
        <begin position="49"/>
        <end position="87"/>
    </location>
</feature>
<dbReference type="EMBL" id="HG809459">
    <property type="protein sequence ID" value="CDW61385.1"/>
    <property type="molecule type" value="Genomic_DNA"/>
</dbReference>
<evidence type="ECO:0000313" key="3">
    <source>
        <dbReference type="Proteomes" id="UP000030665"/>
    </source>
</evidence>